<feature type="compositionally biased region" description="Basic residues" evidence="1">
    <location>
        <begin position="249"/>
        <end position="267"/>
    </location>
</feature>
<feature type="compositionally biased region" description="Polar residues" evidence="1">
    <location>
        <begin position="188"/>
        <end position="197"/>
    </location>
</feature>
<sequence>MTEVVSIAIALPVSQESHACKLLVVDPAIKVEDKMRNHLIAKPLQKDSYFRKQENELSMPREIKNAPVPLLCKHINHLLQAARWVIGRCKREIKYNGGEYVYRSSGGRPRREFHRTWSKCVLVHITICSLKNCIVVDAKRSLAYARDSGPAAKYPKISGNNNTNILFEVPIISGNACTLLGGSETHQENNTSSQNFNKDGPQEEGCSGYGKRVHKKSRKMSEMKVTSLYQLDLNAQEYSVEESSSGRIGSKKIKARPLHLARKHKNN</sequence>
<keyword evidence="3" id="KW-1185">Reference proteome</keyword>
<reference evidence="2" key="1">
    <citation type="submission" date="2023-05" db="EMBL/GenBank/DDBJ databases">
        <authorList>
            <person name="Huff M."/>
        </authorList>
    </citation>
    <scope>NUCLEOTIDE SEQUENCE</scope>
</reference>
<dbReference type="Proteomes" id="UP000834106">
    <property type="component" value="Chromosome 10"/>
</dbReference>
<dbReference type="AlphaFoldDB" id="A0AAD1ZH19"/>
<evidence type="ECO:0000313" key="2">
    <source>
        <dbReference type="EMBL" id="CAI9769658.1"/>
    </source>
</evidence>
<evidence type="ECO:0000313" key="3">
    <source>
        <dbReference type="Proteomes" id="UP000834106"/>
    </source>
</evidence>
<name>A0AAD1ZH19_9LAMI</name>
<gene>
    <name evidence="2" type="ORF">FPE_LOCUS16632</name>
</gene>
<feature type="region of interest" description="Disordered" evidence="1">
    <location>
        <begin position="183"/>
        <end position="221"/>
    </location>
</feature>
<protein>
    <submittedName>
        <fullName evidence="2">Uncharacterized protein</fullName>
    </submittedName>
</protein>
<proteinExistence type="predicted"/>
<feature type="region of interest" description="Disordered" evidence="1">
    <location>
        <begin position="240"/>
        <end position="267"/>
    </location>
</feature>
<organism evidence="2 3">
    <name type="scientific">Fraxinus pennsylvanica</name>
    <dbReference type="NCBI Taxonomy" id="56036"/>
    <lineage>
        <taxon>Eukaryota</taxon>
        <taxon>Viridiplantae</taxon>
        <taxon>Streptophyta</taxon>
        <taxon>Embryophyta</taxon>
        <taxon>Tracheophyta</taxon>
        <taxon>Spermatophyta</taxon>
        <taxon>Magnoliopsida</taxon>
        <taxon>eudicotyledons</taxon>
        <taxon>Gunneridae</taxon>
        <taxon>Pentapetalae</taxon>
        <taxon>asterids</taxon>
        <taxon>lamiids</taxon>
        <taxon>Lamiales</taxon>
        <taxon>Oleaceae</taxon>
        <taxon>Oleeae</taxon>
        <taxon>Fraxinus</taxon>
    </lineage>
</organism>
<accession>A0AAD1ZH19</accession>
<dbReference type="EMBL" id="OU503045">
    <property type="protein sequence ID" value="CAI9769658.1"/>
    <property type="molecule type" value="Genomic_DNA"/>
</dbReference>
<evidence type="ECO:0000256" key="1">
    <source>
        <dbReference type="SAM" id="MobiDB-lite"/>
    </source>
</evidence>